<evidence type="ECO:0000313" key="3">
    <source>
        <dbReference type="Proteomes" id="UP000317369"/>
    </source>
</evidence>
<proteinExistence type="predicted"/>
<dbReference type="SUPFAM" id="SSF88697">
    <property type="entry name" value="PUA domain-like"/>
    <property type="match status" value="1"/>
</dbReference>
<keyword evidence="3" id="KW-1185">Reference proteome</keyword>
<dbReference type="EMBL" id="CP036425">
    <property type="protein sequence ID" value="QDU34071.1"/>
    <property type="molecule type" value="Genomic_DNA"/>
</dbReference>
<dbReference type="KEGG" id="pcor:KS4_21330"/>
<evidence type="ECO:0008006" key="4">
    <source>
        <dbReference type="Google" id="ProtNLM"/>
    </source>
</evidence>
<name>A0A517YV15_9BACT</name>
<dbReference type="InterPro" id="IPR015300">
    <property type="entry name" value="DNA-bd_pseudobarrel_sf"/>
</dbReference>
<feature type="compositionally biased region" description="Polar residues" evidence="1">
    <location>
        <begin position="156"/>
        <end position="173"/>
    </location>
</feature>
<reference evidence="2 3" key="1">
    <citation type="submission" date="2019-02" db="EMBL/GenBank/DDBJ databases">
        <title>Deep-cultivation of Planctomycetes and their phenomic and genomic characterization uncovers novel biology.</title>
        <authorList>
            <person name="Wiegand S."/>
            <person name="Jogler M."/>
            <person name="Boedeker C."/>
            <person name="Pinto D."/>
            <person name="Vollmers J."/>
            <person name="Rivas-Marin E."/>
            <person name="Kohn T."/>
            <person name="Peeters S.H."/>
            <person name="Heuer A."/>
            <person name="Rast P."/>
            <person name="Oberbeckmann S."/>
            <person name="Bunk B."/>
            <person name="Jeske O."/>
            <person name="Meyerdierks A."/>
            <person name="Storesund J.E."/>
            <person name="Kallscheuer N."/>
            <person name="Luecker S."/>
            <person name="Lage O.M."/>
            <person name="Pohl T."/>
            <person name="Merkel B.J."/>
            <person name="Hornburger P."/>
            <person name="Mueller R.-W."/>
            <person name="Bruemmer F."/>
            <person name="Labrenz M."/>
            <person name="Spormann A.M."/>
            <person name="Op den Camp H."/>
            <person name="Overmann J."/>
            <person name="Amann R."/>
            <person name="Jetten M.S.M."/>
            <person name="Mascher T."/>
            <person name="Medema M.H."/>
            <person name="Devos D.P."/>
            <person name="Kaster A.-K."/>
            <person name="Ovreas L."/>
            <person name="Rohde M."/>
            <person name="Galperin M.Y."/>
            <person name="Jogler C."/>
        </authorList>
    </citation>
    <scope>NUCLEOTIDE SEQUENCE [LARGE SCALE GENOMIC DNA]</scope>
    <source>
        <strain evidence="2 3">KS4</strain>
    </source>
</reference>
<dbReference type="Proteomes" id="UP000317369">
    <property type="component" value="Chromosome"/>
</dbReference>
<dbReference type="InterPro" id="IPR015947">
    <property type="entry name" value="PUA-like_sf"/>
</dbReference>
<organism evidence="2 3">
    <name type="scientific">Poriferisphaera corsica</name>
    <dbReference type="NCBI Taxonomy" id="2528020"/>
    <lineage>
        <taxon>Bacteria</taxon>
        <taxon>Pseudomonadati</taxon>
        <taxon>Planctomycetota</taxon>
        <taxon>Phycisphaerae</taxon>
        <taxon>Phycisphaerales</taxon>
        <taxon>Phycisphaeraceae</taxon>
        <taxon>Poriferisphaera</taxon>
    </lineage>
</organism>
<feature type="region of interest" description="Disordered" evidence="1">
    <location>
        <begin position="134"/>
        <end position="176"/>
    </location>
</feature>
<accession>A0A517YV15</accession>
<protein>
    <recommendedName>
        <fullName evidence="4">TF-B3 domain-containing protein</fullName>
    </recommendedName>
</protein>
<dbReference type="AlphaFoldDB" id="A0A517YV15"/>
<evidence type="ECO:0000313" key="2">
    <source>
        <dbReference type="EMBL" id="QDU34071.1"/>
    </source>
</evidence>
<gene>
    <name evidence="2" type="ORF">KS4_21330</name>
</gene>
<sequence length="272" mass="30429">MGNTNKSHIAILKKKYIDLILTGVKSVESRITKSACAPFNQIDVGDTIFLKISSGPFVAKTHAIQIEQHQNLNPDQIMQLYHRLDADVCGGIDYWQSKTPCQFATFIWLSDLIPITTGPDYPKSMKAWHVLHGSTHQSQSPSPKALNRLTGLNRGPTISHTPNTSTHPHSSFPASPDDFTITLTPGALKNGYIRIPPLLLRQSYTPNTSPTSLNLILPNADQITTEIIPRRNMIRWRGWPQLFQSHNLTPGDEVRFVSLGNGRYRVLFVKQS</sequence>
<evidence type="ECO:0000256" key="1">
    <source>
        <dbReference type="SAM" id="MobiDB-lite"/>
    </source>
</evidence>
<dbReference type="OrthoDB" id="161793at2"/>
<dbReference type="SUPFAM" id="SSF101936">
    <property type="entry name" value="DNA-binding pseudobarrel domain"/>
    <property type="match status" value="1"/>
</dbReference>
<dbReference type="RefSeq" id="WP_145077621.1">
    <property type="nucleotide sequence ID" value="NZ_CP036425.1"/>
</dbReference>